<gene>
    <name evidence="1" type="ORF">SR41_08910</name>
</gene>
<dbReference type="RefSeq" id="WP_020486354.1">
    <property type="nucleotide sequence ID" value="NZ_CP023705.1"/>
</dbReference>
<dbReference type="GeneID" id="93800128"/>
<name>A0A0D1MC65_9SPHN</name>
<reference evidence="1 2" key="1">
    <citation type="submission" date="2015-01" db="EMBL/GenBank/DDBJ databases">
        <title>Genome of Sphingomonas taxi strain 30a.</title>
        <authorList>
            <person name="Eevers N."/>
            <person name="Van Hamme J."/>
            <person name="Bottos E."/>
            <person name="Weyens N."/>
            <person name="Vangronsveld J."/>
        </authorList>
    </citation>
    <scope>NUCLEOTIDE SEQUENCE [LARGE SCALE GENOMIC DNA]</scope>
    <source>
        <strain evidence="1 2">30a</strain>
    </source>
</reference>
<organism evidence="1 2">
    <name type="scientific">Sphingomonas melonis</name>
    <dbReference type="NCBI Taxonomy" id="152682"/>
    <lineage>
        <taxon>Bacteria</taxon>
        <taxon>Pseudomonadati</taxon>
        <taxon>Pseudomonadota</taxon>
        <taxon>Alphaproteobacteria</taxon>
        <taxon>Sphingomonadales</taxon>
        <taxon>Sphingomonadaceae</taxon>
        <taxon>Sphingomonas</taxon>
    </lineage>
</organism>
<protein>
    <submittedName>
        <fullName evidence="1">Uncharacterized protein</fullName>
    </submittedName>
</protein>
<proteinExistence type="predicted"/>
<evidence type="ECO:0000313" key="1">
    <source>
        <dbReference type="EMBL" id="KIU28147.1"/>
    </source>
</evidence>
<evidence type="ECO:0000313" key="2">
    <source>
        <dbReference type="Proteomes" id="UP000033203"/>
    </source>
</evidence>
<dbReference type="PATRIC" id="fig|1549858.7.peg.1646"/>
<dbReference type="AlphaFoldDB" id="A0A0D1MC65"/>
<comment type="caution">
    <text evidence="1">The sequence shown here is derived from an EMBL/GenBank/DDBJ whole genome shotgun (WGS) entry which is preliminary data.</text>
</comment>
<dbReference type="Proteomes" id="UP000033203">
    <property type="component" value="Unassembled WGS sequence"/>
</dbReference>
<dbReference type="EMBL" id="JXTP01000035">
    <property type="protein sequence ID" value="KIU28147.1"/>
    <property type="molecule type" value="Genomic_DNA"/>
</dbReference>
<accession>A0A0D1MC65</accession>
<sequence length="129" mass="14005">MGRIVLAVSAHSDDQRIRYSHCMGQDRELDGQEGPIVPRGCGITAAIWNLIIMGLVALSFASGPYSSFAQMAWYRLGSISFLLLGAVIPSALLFLLPKRCSMTVPALTAWMIAAFVIFAWYMIYSGGGV</sequence>